<reference evidence="2 3" key="1">
    <citation type="journal article" date="2010" name="Science">
        <title>Genomic comparison of the ants Camponotus floridanus and Harpegnathos saltator.</title>
        <authorList>
            <person name="Bonasio R."/>
            <person name="Zhang G."/>
            <person name="Ye C."/>
            <person name="Mutti N.S."/>
            <person name="Fang X."/>
            <person name="Qin N."/>
            <person name="Donahue G."/>
            <person name="Yang P."/>
            <person name="Li Q."/>
            <person name="Li C."/>
            <person name="Zhang P."/>
            <person name="Huang Z."/>
            <person name="Berger S.L."/>
            <person name="Reinberg D."/>
            <person name="Wang J."/>
            <person name="Liebig J."/>
        </authorList>
    </citation>
    <scope>NUCLEOTIDE SEQUENCE [LARGE SCALE GENOMIC DNA]</scope>
    <source>
        <strain evidence="3">C129</strain>
    </source>
</reference>
<protein>
    <submittedName>
        <fullName evidence="2">Uncharacterized protein</fullName>
    </submittedName>
</protein>
<sequence>MAATINPLSLKLHTPRLKGYFMLCPVFLTSMDVRNTGQREAQGAQRYSSGEDRKNEVNHLKTSLEDTQKSLEKETMQRINQEDEIQSLKKDDQ</sequence>
<evidence type="ECO:0000313" key="2">
    <source>
        <dbReference type="EMBL" id="EFN74870.1"/>
    </source>
</evidence>
<feature type="compositionally biased region" description="Basic and acidic residues" evidence="1">
    <location>
        <begin position="49"/>
        <end position="76"/>
    </location>
</feature>
<dbReference type="AlphaFoldDB" id="E1ZV94"/>
<name>E1ZV94_CAMFO</name>
<proteinExistence type="predicted"/>
<dbReference type="InParanoid" id="E1ZV94"/>
<accession>E1ZV94</accession>
<evidence type="ECO:0000256" key="1">
    <source>
        <dbReference type="SAM" id="MobiDB-lite"/>
    </source>
</evidence>
<gene>
    <name evidence="2" type="ORF">EAG_04092</name>
</gene>
<dbReference type="EMBL" id="GL434491">
    <property type="protein sequence ID" value="EFN74870.1"/>
    <property type="molecule type" value="Genomic_DNA"/>
</dbReference>
<organism evidence="3">
    <name type="scientific">Camponotus floridanus</name>
    <name type="common">Florida carpenter ant</name>
    <dbReference type="NCBI Taxonomy" id="104421"/>
    <lineage>
        <taxon>Eukaryota</taxon>
        <taxon>Metazoa</taxon>
        <taxon>Ecdysozoa</taxon>
        <taxon>Arthropoda</taxon>
        <taxon>Hexapoda</taxon>
        <taxon>Insecta</taxon>
        <taxon>Pterygota</taxon>
        <taxon>Neoptera</taxon>
        <taxon>Endopterygota</taxon>
        <taxon>Hymenoptera</taxon>
        <taxon>Apocrita</taxon>
        <taxon>Aculeata</taxon>
        <taxon>Formicoidea</taxon>
        <taxon>Formicidae</taxon>
        <taxon>Formicinae</taxon>
        <taxon>Camponotus</taxon>
    </lineage>
</organism>
<evidence type="ECO:0000313" key="3">
    <source>
        <dbReference type="Proteomes" id="UP000000311"/>
    </source>
</evidence>
<keyword evidence="3" id="KW-1185">Reference proteome</keyword>
<feature type="region of interest" description="Disordered" evidence="1">
    <location>
        <begin position="38"/>
        <end position="93"/>
    </location>
</feature>
<dbReference type="Proteomes" id="UP000000311">
    <property type="component" value="Unassembled WGS sequence"/>
</dbReference>